<gene>
    <name evidence="5" type="ORF">HMPREF9193_02001</name>
</gene>
<evidence type="ECO:0000313" key="5">
    <source>
        <dbReference type="EMBL" id="ERJ91548.1"/>
    </source>
</evidence>
<evidence type="ECO:0000256" key="2">
    <source>
        <dbReference type="ARBA" id="ARBA00022448"/>
    </source>
</evidence>
<dbReference type="Pfam" id="PF03480">
    <property type="entry name" value="DctP"/>
    <property type="match status" value="1"/>
</dbReference>
<name>A0ABN0NW03_TRELE</name>
<keyword evidence="2" id="KW-0813">Transport</keyword>
<evidence type="ECO:0000313" key="6">
    <source>
        <dbReference type="Proteomes" id="UP000016649"/>
    </source>
</evidence>
<dbReference type="InterPro" id="IPR018389">
    <property type="entry name" value="DctP_fam"/>
</dbReference>
<keyword evidence="6" id="KW-1185">Reference proteome</keyword>
<dbReference type="PANTHER" id="PTHR33376">
    <property type="match status" value="1"/>
</dbReference>
<sequence>MKKIVSCVLLIAMAAMLTAAGNKDGESEKRFEIKFAHYLAESHPAHQAAAAFAKAVAERTGGSVTVVMYPNSMLGNSQELVEQTTAGALDLVIPTDPAIAKYVKKFNMVGAPFAFKDYNAADAFFAGKFLEWVKPDLENVGLKYLARWEYGFRNYTTSVRQITTPKDMQGLKIRTPPDFVNAATVKALGGISQTISFTELPMALKQGVVDGQENPIATILTNKMYETQKYLSVVNYTYNATHLLMNKDKFDKMSELQQKVLIEEAVKAGKALQKIVREQEALQIKELEKNGMQVAFPDTKPFIQAAAPVYEELKVQVGEADYKYFMDLLEKSRK</sequence>
<reference evidence="5 6" key="1">
    <citation type="submission" date="2013-08" db="EMBL/GenBank/DDBJ databases">
        <authorList>
            <person name="Weinstock G."/>
            <person name="Sodergren E."/>
            <person name="Wylie T."/>
            <person name="Fulton L."/>
            <person name="Fulton R."/>
            <person name="Fronick C."/>
            <person name="O'Laughlin M."/>
            <person name="Godfrey J."/>
            <person name="Miner T."/>
            <person name="Herter B."/>
            <person name="Appelbaum E."/>
            <person name="Cordes M."/>
            <person name="Lek S."/>
            <person name="Wollam A."/>
            <person name="Pepin K.H."/>
            <person name="Palsikar V.B."/>
            <person name="Mitreva M."/>
            <person name="Wilson R.K."/>
        </authorList>
    </citation>
    <scope>NUCLEOTIDE SEQUENCE [LARGE SCALE GENOMIC DNA]</scope>
    <source>
        <strain evidence="5 6">ATCC 700332</strain>
    </source>
</reference>
<feature type="signal peptide" evidence="4">
    <location>
        <begin position="1"/>
        <end position="19"/>
    </location>
</feature>
<dbReference type="EMBL" id="AWVH01000044">
    <property type="protein sequence ID" value="ERJ91548.1"/>
    <property type="molecule type" value="Genomic_DNA"/>
</dbReference>
<comment type="similarity">
    <text evidence="1">Belongs to the bacterial solute-binding protein 7 family.</text>
</comment>
<dbReference type="InterPro" id="IPR038404">
    <property type="entry name" value="TRAP_DctP_sf"/>
</dbReference>
<dbReference type="Gene3D" id="3.40.190.170">
    <property type="entry name" value="Bacterial extracellular solute-binding protein, family 7"/>
    <property type="match status" value="1"/>
</dbReference>
<evidence type="ECO:0000256" key="3">
    <source>
        <dbReference type="ARBA" id="ARBA00022729"/>
    </source>
</evidence>
<evidence type="ECO:0000256" key="4">
    <source>
        <dbReference type="SAM" id="SignalP"/>
    </source>
</evidence>
<keyword evidence="5" id="KW-0675">Receptor</keyword>
<dbReference type="PANTHER" id="PTHR33376:SF7">
    <property type="entry name" value="C4-DICARBOXYLATE-BINDING PROTEIN DCTB"/>
    <property type="match status" value="1"/>
</dbReference>
<feature type="chain" id="PRO_5047399918" evidence="4">
    <location>
        <begin position="20"/>
        <end position="334"/>
    </location>
</feature>
<dbReference type="Proteomes" id="UP000016649">
    <property type="component" value="Unassembled WGS sequence"/>
</dbReference>
<dbReference type="PIRSF" id="PIRSF006470">
    <property type="entry name" value="DctB"/>
    <property type="match status" value="1"/>
</dbReference>
<evidence type="ECO:0000256" key="1">
    <source>
        <dbReference type="ARBA" id="ARBA00009023"/>
    </source>
</evidence>
<dbReference type="NCBIfam" id="NF037995">
    <property type="entry name" value="TRAP_S1"/>
    <property type="match status" value="1"/>
</dbReference>
<comment type="caution">
    <text evidence="5">The sequence shown here is derived from an EMBL/GenBank/DDBJ whole genome shotgun (WGS) entry which is preliminary data.</text>
</comment>
<dbReference type="InterPro" id="IPR004682">
    <property type="entry name" value="TRAP_DctP"/>
</dbReference>
<accession>A0ABN0NW03</accession>
<keyword evidence="3 4" id="KW-0732">Signal</keyword>
<proteinExistence type="inferred from homology"/>
<organism evidence="5 6">
    <name type="scientific">Treponema lecithinolyticum ATCC 700332</name>
    <dbReference type="NCBI Taxonomy" id="1321815"/>
    <lineage>
        <taxon>Bacteria</taxon>
        <taxon>Pseudomonadati</taxon>
        <taxon>Spirochaetota</taxon>
        <taxon>Spirochaetia</taxon>
        <taxon>Spirochaetales</taxon>
        <taxon>Treponemataceae</taxon>
        <taxon>Treponema</taxon>
    </lineage>
</organism>
<dbReference type="RefSeq" id="WP_021686174.1">
    <property type="nucleotide sequence ID" value="NZ_KI260554.1"/>
</dbReference>
<protein>
    <submittedName>
        <fullName evidence="5">TRAP transporter solute receptor, DctP family</fullName>
    </submittedName>
</protein>
<dbReference type="NCBIfam" id="TIGR00787">
    <property type="entry name" value="dctP"/>
    <property type="match status" value="1"/>
</dbReference>